<feature type="compositionally biased region" description="Polar residues" evidence="1">
    <location>
        <begin position="134"/>
        <end position="147"/>
    </location>
</feature>
<dbReference type="EMBL" id="QUSY01000032">
    <property type="protein sequence ID" value="RHY34360.1"/>
    <property type="molecule type" value="Genomic_DNA"/>
</dbReference>
<feature type="compositionally biased region" description="Acidic residues" evidence="1">
    <location>
        <begin position="171"/>
        <end position="181"/>
    </location>
</feature>
<organism evidence="2 3">
    <name type="scientific">Aphanomyces invadans</name>
    <dbReference type="NCBI Taxonomy" id="157072"/>
    <lineage>
        <taxon>Eukaryota</taxon>
        <taxon>Sar</taxon>
        <taxon>Stramenopiles</taxon>
        <taxon>Oomycota</taxon>
        <taxon>Saprolegniomycetes</taxon>
        <taxon>Saprolegniales</taxon>
        <taxon>Verrucalvaceae</taxon>
        <taxon>Aphanomyces</taxon>
    </lineage>
</organism>
<feature type="region of interest" description="Disordered" evidence="1">
    <location>
        <begin position="90"/>
        <end position="204"/>
    </location>
</feature>
<feature type="compositionally biased region" description="Basic and acidic residues" evidence="1">
    <location>
        <begin position="110"/>
        <end position="125"/>
    </location>
</feature>
<dbReference type="Proteomes" id="UP000285060">
    <property type="component" value="Unassembled WGS sequence"/>
</dbReference>
<evidence type="ECO:0000313" key="3">
    <source>
        <dbReference type="Proteomes" id="UP000285060"/>
    </source>
</evidence>
<accession>A0A418B850</accession>
<evidence type="ECO:0000256" key="1">
    <source>
        <dbReference type="SAM" id="MobiDB-lite"/>
    </source>
</evidence>
<name>A0A418B850_9STRA</name>
<gene>
    <name evidence="2" type="ORF">DYB32_001004</name>
</gene>
<feature type="compositionally biased region" description="Polar residues" evidence="1">
    <location>
        <begin position="90"/>
        <end position="106"/>
    </location>
</feature>
<reference evidence="2 3" key="1">
    <citation type="submission" date="2018-08" db="EMBL/GenBank/DDBJ databases">
        <title>Aphanomyces genome sequencing and annotation.</title>
        <authorList>
            <person name="Minardi D."/>
            <person name="Oidtmann B."/>
            <person name="Van Der Giezen M."/>
            <person name="Studholme D.J."/>
        </authorList>
    </citation>
    <scope>NUCLEOTIDE SEQUENCE [LARGE SCALE GENOMIC DNA]</scope>
    <source>
        <strain evidence="2 3">NJM0002</strain>
    </source>
</reference>
<comment type="caution">
    <text evidence="2">The sequence shown here is derived from an EMBL/GenBank/DDBJ whole genome shotgun (WGS) entry which is preliminary data.</text>
</comment>
<proteinExistence type="predicted"/>
<feature type="compositionally biased region" description="Low complexity" evidence="1">
    <location>
        <begin position="183"/>
        <end position="204"/>
    </location>
</feature>
<keyword evidence="3" id="KW-1185">Reference proteome</keyword>
<protein>
    <submittedName>
        <fullName evidence="2">Uncharacterized protein</fullName>
    </submittedName>
</protein>
<dbReference type="AlphaFoldDB" id="A0A418B850"/>
<evidence type="ECO:0000313" key="2">
    <source>
        <dbReference type="EMBL" id="RHY34360.1"/>
    </source>
</evidence>
<sequence>MHDTAGLAGVRVRKWRKELKHVGPGGHLEVLAWIPEVPTPTPALQTTLHHTVDTGKSSAVVKKAQFNTRKRAAPPDGTSARMTRSLRHNTTNGSELWGQLSSSNSVRPPARKEEKKVGEDGHHQSDAAGVPPSHDTSNNLHDGTNDTPLAPSDATPVPSQLVTGNLHEYSFADDDDDDDDGYISPLSSPDIASASPSPAASPDT</sequence>